<dbReference type="InterPro" id="IPR036397">
    <property type="entry name" value="RNaseH_sf"/>
</dbReference>
<dbReference type="Pfam" id="PF13456">
    <property type="entry name" value="RVT_3"/>
    <property type="match status" value="1"/>
</dbReference>
<reference evidence="2 3" key="1">
    <citation type="journal article" date="2018" name="Front. Plant Sci.">
        <title>Red Clover (Trifolium pratense) and Zigzag Clover (T. medium) - A Picture of Genomic Similarities and Differences.</title>
        <authorList>
            <person name="Dluhosova J."/>
            <person name="Istvanek J."/>
            <person name="Nedelnik J."/>
            <person name="Repkova J."/>
        </authorList>
    </citation>
    <scope>NUCLEOTIDE SEQUENCE [LARGE SCALE GENOMIC DNA]</scope>
    <source>
        <strain evidence="3">cv. 10/8</strain>
        <tissue evidence="2">Leaf</tissue>
    </source>
</reference>
<protein>
    <submittedName>
        <fullName evidence="2">Ribonuclease H protein</fullName>
    </submittedName>
</protein>
<evidence type="ECO:0000313" key="2">
    <source>
        <dbReference type="EMBL" id="MCH81010.1"/>
    </source>
</evidence>
<dbReference type="InterPro" id="IPR044730">
    <property type="entry name" value="RNase_H-like_dom_plant"/>
</dbReference>
<gene>
    <name evidence="2" type="ORF">A2U01_0001788</name>
</gene>
<name>A0A392M135_9FABA</name>
<dbReference type="EMBL" id="LXQA010001761">
    <property type="protein sequence ID" value="MCH81010.1"/>
    <property type="molecule type" value="Genomic_DNA"/>
</dbReference>
<evidence type="ECO:0000259" key="1">
    <source>
        <dbReference type="Pfam" id="PF13456"/>
    </source>
</evidence>
<dbReference type="InterPro" id="IPR002156">
    <property type="entry name" value="RNaseH_domain"/>
</dbReference>
<evidence type="ECO:0000313" key="3">
    <source>
        <dbReference type="Proteomes" id="UP000265520"/>
    </source>
</evidence>
<dbReference type="GO" id="GO:0003676">
    <property type="term" value="F:nucleic acid binding"/>
    <property type="evidence" value="ECO:0007669"/>
    <property type="project" value="InterPro"/>
</dbReference>
<accession>A0A392M135</accession>
<dbReference type="PANTHER" id="PTHR47723:SF19">
    <property type="entry name" value="POLYNUCLEOTIDYL TRANSFERASE, RIBONUCLEASE H-LIKE SUPERFAMILY PROTEIN"/>
    <property type="match status" value="1"/>
</dbReference>
<organism evidence="2 3">
    <name type="scientific">Trifolium medium</name>
    <dbReference type="NCBI Taxonomy" id="97028"/>
    <lineage>
        <taxon>Eukaryota</taxon>
        <taxon>Viridiplantae</taxon>
        <taxon>Streptophyta</taxon>
        <taxon>Embryophyta</taxon>
        <taxon>Tracheophyta</taxon>
        <taxon>Spermatophyta</taxon>
        <taxon>Magnoliopsida</taxon>
        <taxon>eudicotyledons</taxon>
        <taxon>Gunneridae</taxon>
        <taxon>Pentapetalae</taxon>
        <taxon>rosids</taxon>
        <taxon>fabids</taxon>
        <taxon>Fabales</taxon>
        <taxon>Fabaceae</taxon>
        <taxon>Papilionoideae</taxon>
        <taxon>50 kb inversion clade</taxon>
        <taxon>NPAAA clade</taxon>
        <taxon>Hologalegina</taxon>
        <taxon>IRL clade</taxon>
        <taxon>Trifolieae</taxon>
        <taxon>Trifolium</taxon>
    </lineage>
</organism>
<proteinExistence type="predicted"/>
<dbReference type="PANTHER" id="PTHR47723">
    <property type="entry name" value="OS05G0353850 PROTEIN"/>
    <property type="match status" value="1"/>
</dbReference>
<sequence length="385" mass="44480">MNTACLAKLDWKMQTDGNDYWCRVMRGKYEENNRSSRPEAKVVDSSLWKEMVKIRPKLQRFIFWSIGNGQDIDAWSDAWTEEELCLDQHIEIPPHLIAILPPHEDSGSDERVGVGDNKSEYFVATMYNNICGFRRNDESVMWSKDRGAFYMGELQTWINYNLNNIVQWTGRIAWRDCWAFVCHCLWSWRNREQHEDGFLRPYRPVQHIMTLAHNYMQAANSTRAVMERGRSISLIAWIPPKTTFVKLNTDGAYKENQVAGCGGVIRGTQGEWLGGFAKHVELCSAFVAELWGVLEGLRYAHRLGFTRVELNIDSETVIKVIRKGRLSSSVGNALAKQIWRMLEMEWVVEITHTYAALFFDSCPSQISEICKQDREGNTIPRLVPL</sequence>
<dbReference type="SUPFAM" id="SSF53098">
    <property type="entry name" value="Ribonuclease H-like"/>
    <property type="match status" value="1"/>
</dbReference>
<dbReference type="InterPro" id="IPR012337">
    <property type="entry name" value="RNaseH-like_sf"/>
</dbReference>
<dbReference type="CDD" id="cd06222">
    <property type="entry name" value="RNase_H_like"/>
    <property type="match status" value="1"/>
</dbReference>
<dbReference type="AlphaFoldDB" id="A0A392M135"/>
<keyword evidence="3" id="KW-1185">Reference proteome</keyword>
<dbReference type="Proteomes" id="UP000265520">
    <property type="component" value="Unassembled WGS sequence"/>
</dbReference>
<feature type="domain" description="RNase H type-1" evidence="1">
    <location>
        <begin position="248"/>
        <end position="354"/>
    </location>
</feature>
<dbReference type="InterPro" id="IPR053151">
    <property type="entry name" value="RNase_H-like"/>
</dbReference>
<dbReference type="GO" id="GO:0004523">
    <property type="term" value="F:RNA-DNA hybrid ribonuclease activity"/>
    <property type="evidence" value="ECO:0007669"/>
    <property type="project" value="InterPro"/>
</dbReference>
<comment type="caution">
    <text evidence="2">The sequence shown here is derived from an EMBL/GenBank/DDBJ whole genome shotgun (WGS) entry which is preliminary data.</text>
</comment>
<dbReference type="Gene3D" id="3.30.420.10">
    <property type="entry name" value="Ribonuclease H-like superfamily/Ribonuclease H"/>
    <property type="match status" value="1"/>
</dbReference>